<dbReference type="NCBIfam" id="TIGR03061">
    <property type="entry name" value="pip_yhgE_Nterm"/>
    <property type="match status" value="1"/>
</dbReference>
<organism evidence="8 9">
    <name type="scientific">Tamaricihabitans halophyticus</name>
    <dbReference type="NCBI Taxonomy" id="1262583"/>
    <lineage>
        <taxon>Bacteria</taxon>
        <taxon>Bacillati</taxon>
        <taxon>Actinomycetota</taxon>
        <taxon>Actinomycetes</taxon>
        <taxon>Pseudonocardiales</taxon>
        <taxon>Pseudonocardiaceae</taxon>
        <taxon>Tamaricihabitans</taxon>
    </lineage>
</organism>
<dbReference type="RefSeq" id="WP_132878951.1">
    <property type="nucleotide sequence ID" value="NZ_SLXQ01000011.1"/>
</dbReference>
<feature type="region of interest" description="Disordered" evidence="5">
    <location>
        <begin position="378"/>
        <end position="405"/>
    </location>
</feature>
<dbReference type="EMBL" id="SLXQ01000011">
    <property type="protein sequence ID" value="TCP47801.1"/>
    <property type="molecule type" value="Genomic_DNA"/>
</dbReference>
<dbReference type="Gene3D" id="3.40.1710.10">
    <property type="entry name" value="abc type-2 transporter like domain"/>
    <property type="match status" value="1"/>
</dbReference>
<dbReference type="OrthoDB" id="9811483at2"/>
<dbReference type="InterPro" id="IPR013525">
    <property type="entry name" value="ABC2_TM"/>
</dbReference>
<protein>
    <submittedName>
        <fullName evidence="8">Putative membrane protein</fullName>
    </submittedName>
</protein>
<proteinExistence type="predicted"/>
<dbReference type="Gene3D" id="1.10.287.950">
    <property type="entry name" value="Methyl-accepting chemotaxis protein"/>
    <property type="match status" value="1"/>
</dbReference>
<dbReference type="InterPro" id="IPR017501">
    <property type="entry name" value="Phage_infect_YhgE_C"/>
</dbReference>
<evidence type="ECO:0000313" key="8">
    <source>
        <dbReference type="EMBL" id="TCP47801.1"/>
    </source>
</evidence>
<dbReference type="Pfam" id="PF12698">
    <property type="entry name" value="ABC2_membrane_3"/>
    <property type="match status" value="1"/>
</dbReference>
<evidence type="ECO:0000256" key="6">
    <source>
        <dbReference type="SAM" id="Phobius"/>
    </source>
</evidence>
<evidence type="ECO:0000256" key="5">
    <source>
        <dbReference type="SAM" id="MobiDB-lite"/>
    </source>
</evidence>
<feature type="transmembrane region" description="Helical" evidence="6">
    <location>
        <begin position="494"/>
        <end position="517"/>
    </location>
</feature>
<reference evidence="8 9" key="1">
    <citation type="submission" date="2019-03" db="EMBL/GenBank/DDBJ databases">
        <title>Genomic Encyclopedia of Type Strains, Phase IV (KMG-IV): sequencing the most valuable type-strain genomes for metagenomic binning, comparative biology and taxonomic classification.</title>
        <authorList>
            <person name="Goeker M."/>
        </authorList>
    </citation>
    <scope>NUCLEOTIDE SEQUENCE [LARGE SCALE GENOMIC DNA]</scope>
    <source>
        <strain evidence="8 9">DSM 45765</strain>
    </source>
</reference>
<keyword evidence="2 6" id="KW-0812">Transmembrane</keyword>
<gene>
    <name evidence="8" type="ORF">EV191_1115</name>
</gene>
<keyword evidence="3 6" id="KW-1133">Transmembrane helix</keyword>
<feature type="domain" description="ABC-2 type transporter transmembrane" evidence="7">
    <location>
        <begin position="403"/>
        <end position="596"/>
    </location>
</feature>
<keyword evidence="9" id="KW-1185">Reference proteome</keyword>
<evidence type="ECO:0000313" key="9">
    <source>
        <dbReference type="Proteomes" id="UP000294911"/>
    </source>
</evidence>
<sequence>MNTLRLARNEFRRITAGRLPKLAVLALILVPLLYGALYLYANADPYDRLDRVPAALVVADRGADGADGEHTNAGQRIADQLIESGAFEWHRVSESEAQIGVREGQYTFALTVPRDFTAALYSSADFQPRTGTLQLTTNDANNYLAGTIADKLGSEIRKSVASEVGTQAADQFLAGFGTIHQQVSKASQGAVELTKGAGKLSQGTTDLLGGSERLAGGLQTLQDKTADLPGQSERLAEGARQVAAGNERVAQAGNELAGTTQQLVNRLDGMPDRIAERLRAAGVAEADVQQVLTELGQLHTPIAEANGKVQDTAGQLRTLANGAEQVSSGADQLAGSAPELTNGISTASSGADELLAGARKLDTGAGDLHDGSTELRNGLRDGLKEIPNPDEQTREDTANTIGDPVGVQTTGQASAGSYGAGLAPFFLSLAAWIGAFVLFLLLRPLSSRALAAGQPAWRVALAGWFPAALLGLCQVVVMFAVVVWLVGITPAHPIQALGVLALASLAFTAILHALNAALGAVGKFLGLLILILQLVSAGGTFPWQTIPDALQPLHQVLPMGYVVHGLRHTLYAGASMDIGGDIAVLIAYLIGALALTTAAAYRQRVWTPSKLKPELVL</sequence>
<dbReference type="PANTHER" id="PTHR43077:SF5">
    <property type="entry name" value="PHAGE INFECTION PROTEIN"/>
    <property type="match status" value="1"/>
</dbReference>
<evidence type="ECO:0000259" key="7">
    <source>
        <dbReference type="Pfam" id="PF12698"/>
    </source>
</evidence>
<dbReference type="NCBIfam" id="TIGR03057">
    <property type="entry name" value="xxxLxxG_by_4"/>
    <property type="match status" value="1"/>
</dbReference>
<evidence type="ECO:0000256" key="4">
    <source>
        <dbReference type="ARBA" id="ARBA00023136"/>
    </source>
</evidence>
<evidence type="ECO:0000256" key="3">
    <source>
        <dbReference type="ARBA" id="ARBA00022989"/>
    </source>
</evidence>
<feature type="transmembrane region" description="Helical" evidence="6">
    <location>
        <begin position="418"/>
        <end position="442"/>
    </location>
</feature>
<evidence type="ECO:0000256" key="2">
    <source>
        <dbReference type="ARBA" id="ARBA00022692"/>
    </source>
</evidence>
<comment type="subcellular location">
    <subcellularLocation>
        <location evidence="1">Membrane</location>
        <topology evidence="1">Multi-pass membrane protein</topology>
    </subcellularLocation>
</comment>
<dbReference type="AlphaFoldDB" id="A0A4R2QL89"/>
<dbReference type="Proteomes" id="UP000294911">
    <property type="component" value="Unassembled WGS sequence"/>
</dbReference>
<dbReference type="PANTHER" id="PTHR43077">
    <property type="entry name" value="TRANSPORT PERMEASE YVFS-RELATED"/>
    <property type="match status" value="1"/>
</dbReference>
<feature type="transmembrane region" description="Helical" evidence="6">
    <location>
        <begin position="524"/>
        <end position="543"/>
    </location>
</feature>
<accession>A0A4R2QL89</accession>
<dbReference type="InterPro" id="IPR023908">
    <property type="entry name" value="xxxLxxG_rpt"/>
</dbReference>
<dbReference type="NCBIfam" id="TIGR03062">
    <property type="entry name" value="pip_yhgE_Cterm"/>
    <property type="match status" value="1"/>
</dbReference>
<comment type="caution">
    <text evidence="8">The sequence shown here is derived from an EMBL/GenBank/DDBJ whole genome shotgun (WGS) entry which is preliminary data.</text>
</comment>
<feature type="transmembrane region" description="Helical" evidence="6">
    <location>
        <begin position="21"/>
        <end position="41"/>
    </location>
</feature>
<dbReference type="InterPro" id="IPR017500">
    <property type="entry name" value="Phage_infect_YhgE_N"/>
</dbReference>
<feature type="transmembrane region" description="Helical" evidence="6">
    <location>
        <begin position="582"/>
        <end position="601"/>
    </location>
</feature>
<feature type="transmembrane region" description="Helical" evidence="6">
    <location>
        <begin position="463"/>
        <end position="488"/>
    </location>
</feature>
<name>A0A4R2QL89_9PSEU</name>
<dbReference type="GO" id="GO:0016020">
    <property type="term" value="C:membrane"/>
    <property type="evidence" value="ECO:0007669"/>
    <property type="project" value="UniProtKB-SubCell"/>
</dbReference>
<dbReference type="SUPFAM" id="SSF58104">
    <property type="entry name" value="Methyl-accepting chemotaxis protein (MCP) signaling domain"/>
    <property type="match status" value="1"/>
</dbReference>
<dbReference type="InterPro" id="IPR051328">
    <property type="entry name" value="T7SS_ABC-Transporter"/>
</dbReference>
<evidence type="ECO:0000256" key="1">
    <source>
        <dbReference type="ARBA" id="ARBA00004141"/>
    </source>
</evidence>
<keyword evidence="4 6" id="KW-0472">Membrane</keyword>
<dbReference type="GO" id="GO:0140359">
    <property type="term" value="F:ABC-type transporter activity"/>
    <property type="evidence" value="ECO:0007669"/>
    <property type="project" value="InterPro"/>
</dbReference>